<evidence type="ECO:0000256" key="3">
    <source>
        <dbReference type="ARBA" id="ARBA00022630"/>
    </source>
</evidence>
<dbReference type="PANTHER" id="PTHR42784">
    <property type="entry name" value="PYRANOSE 2-OXIDASE"/>
    <property type="match status" value="1"/>
</dbReference>
<dbReference type="SUPFAM" id="SSF51905">
    <property type="entry name" value="FAD/NAD(P)-binding domain"/>
    <property type="match status" value="1"/>
</dbReference>
<evidence type="ECO:0000256" key="2">
    <source>
        <dbReference type="ARBA" id="ARBA00010790"/>
    </source>
</evidence>
<accession>A0A3G9K4L2</accession>
<dbReference type="InterPro" id="IPR007867">
    <property type="entry name" value="GMC_OxRtase_C"/>
</dbReference>
<dbReference type="PANTHER" id="PTHR42784:SF1">
    <property type="entry name" value="PYRANOSE 2-OXIDASE"/>
    <property type="match status" value="1"/>
</dbReference>
<evidence type="ECO:0000256" key="4">
    <source>
        <dbReference type="ARBA" id="ARBA00022827"/>
    </source>
</evidence>
<keyword evidence="3" id="KW-0285">Flavoprotein</keyword>
<dbReference type="KEGG" id="mvz:myaer102_27120"/>
<evidence type="ECO:0000259" key="6">
    <source>
        <dbReference type="Pfam" id="PF05199"/>
    </source>
</evidence>
<evidence type="ECO:0000259" key="7">
    <source>
        <dbReference type="Pfam" id="PF06439"/>
    </source>
</evidence>
<feature type="domain" description="Glucose-methanol-choline oxidoreductase C-terminal" evidence="6">
    <location>
        <begin position="472"/>
        <end position="588"/>
    </location>
</feature>
<dbReference type="InterPro" id="IPR036188">
    <property type="entry name" value="FAD/NAD-bd_sf"/>
</dbReference>
<evidence type="ECO:0000256" key="1">
    <source>
        <dbReference type="ARBA" id="ARBA00001974"/>
    </source>
</evidence>
<dbReference type="Gene3D" id="2.60.120.560">
    <property type="entry name" value="Exo-inulinase, domain 1"/>
    <property type="match status" value="1"/>
</dbReference>
<dbReference type="RefSeq" id="WP_125730987.1">
    <property type="nucleotide sequence ID" value="NZ_AP019314.1"/>
</dbReference>
<sequence length="832" mass="94960">MSQNESNVNNQDTSFAFGTDILGRYFCNTLEEAAKSNEAKPFDVVVIGSGMYGSYIASKLYHWSKNKKQLGEEKRLKILILEAGPYIVHEHIENLPPKTGIFDENIDHPHMKSPYVCHVRRAGMGEEFFGEVKKHSYCVGGKSLTWGKWSPRLTDEDLASWPKELRDFLYENYKKVEDETGVSDYSDLINGTLFKGLKKFLEEKLNSPDLNHLKLKDPPVAVAANSTRSGVYSPDAFSSLGRLLQNIRIESQYDDVPKPNDPIWKSKSIFLVPNTFVYKLETDKGSVSRIHVVDSNSQKTSSFELLSNCEVILAGTAVESTRLVLNSFPRSDSLKENQELIGRNLMGHLFSAVTVRIKREALGFLKEDVLESALYHLQGYSERFKKSYHFQFLCSSDPGFDVFTTLYKMFYDYEELVDTLGSQDQEWVTLLIFTVSEVQGKPKAPLYTEGSNWMNLSKDQIEVFGEVKYAKPYLKWESSPEDEEFWDEVHSTLFDFLSSLVSFGAIEYQDPNDAKKWTPEKPTQFDPYQKTEAFWNSRHESGTLWMGENPDESVTDLDGKLHHIQNVYCADQAIFPTVGSANPVLTGLTLCRKIADSIIKRHISSEFVEEEDADSIIERHISSKFVEEEDFEILYRGDFKSDGWKFLESNKSGAKNFFDIKDSLPILGAGVSDKDVKMGALCYTRKKFKNFILKLEWKAFAIEANSGIFLRRPEPKGESFYNNLIEVQIDETAYDYKKKIYGSPLHKTGAVYDIFPAQRWATKVISPRNSEHPGYWNSCEITVQDNTIEVKLNDKIVSAGTFSESVNLEGFIALQCHTEVVQFRNIRIKEQP</sequence>
<name>A0A3G9K4L2_MICVR</name>
<evidence type="ECO:0008006" key="10">
    <source>
        <dbReference type="Google" id="ProtNLM"/>
    </source>
</evidence>
<reference evidence="8 9" key="1">
    <citation type="submission" date="2018-11" db="EMBL/GenBank/DDBJ databases">
        <title>Complete genome sequence of Microcystis aeruginosa NIES-102.</title>
        <authorList>
            <person name="Yamaguchi H."/>
            <person name="Suzuki S."/>
            <person name="Kawachi M."/>
        </authorList>
    </citation>
    <scope>NUCLEOTIDE SEQUENCE [LARGE SCALE GENOMIC DNA]</scope>
    <source>
        <strain evidence="8 9">NIES-102</strain>
    </source>
</reference>
<dbReference type="Pfam" id="PF06439">
    <property type="entry name" value="3keto-disac_hyd"/>
    <property type="match status" value="1"/>
</dbReference>
<dbReference type="Pfam" id="PF05199">
    <property type="entry name" value="GMC_oxred_C"/>
    <property type="match status" value="1"/>
</dbReference>
<comment type="cofactor">
    <cofactor evidence="1">
        <name>FAD</name>
        <dbReference type="ChEBI" id="CHEBI:57692"/>
    </cofactor>
</comment>
<gene>
    <name evidence="8" type="ORF">myaer102_27120</name>
</gene>
<keyword evidence="5" id="KW-0560">Oxidoreductase</keyword>
<dbReference type="AlphaFoldDB" id="A0A3G9K4L2"/>
<dbReference type="Gene3D" id="3.50.50.60">
    <property type="entry name" value="FAD/NAD(P)-binding domain"/>
    <property type="match status" value="2"/>
</dbReference>
<evidence type="ECO:0000313" key="9">
    <source>
        <dbReference type="Proteomes" id="UP000278152"/>
    </source>
</evidence>
<dbReference type="Proteomes" id="UP000278152">
    <property type="component" value="Chromosome"/>
</dbReference>
<dbReference type="InterPro" id="IPR010496">
    <property type="entry name" value="AL/BT2_dom"/>
</dbReference>
<feature type="domain" description="3-keto-alpha-glucoside-1,2-lyase/3-keto-2-hydroxy-glucal hydratase" evidence="7">
    <location>
        <begin position="642"/>
        <end position="829"/>
    </location>
</feature>
<protein>
    <recommendedName>
        <fullName evidence="10">Glucose-methanol-choline oxidoreductase C-terminal domain-containing protein</fullName>
    </recommendedName>
</protein>
<evidence type="ECO:0000313" key="8">
    <source>
        <dbReference type="EMBL" id="BBH40160.1"/>
    </source>
</evidence>
<organism evidence="8 9">
    <name type="scientific">Microcystis viridis NIES-102</name>
    <dbReference type="NCBI Taxonomy" id="213615"/>
    <lineage>
        <taxon>Bacteria</taxon>
        <taxon>Bacillati</taxon>
        <taxon>Cyanobacteriota</taxon>
        <taxon>Cyanophyceae</taxon>
        <taxon>Oscillatoriophycideae</taxon>
        <taxon>Chroococcales</taxon>
        <taxon>Microcystaceae</taxon>
        <taxon>Microcystis</taxon>
    </lineage>
</organism>
<dbReference type="GO" id="GO:0016614">
    <property type="term" value="F:oxidoreductase activity, acting on CH-OH group of donors"/>
    <property type="evidence" value="ECO:0007669"/>
    <property type="project" value="InterPro"/>
</dbReference>
<keyword evidence="4" id="KW-0274">FAD</keyword>
<proteinExistence type="inferred from homology"/>
<dbReference type="InterPro" id="IPR051473">
    <property type="entry name" value="P2Ox-like"/>
</dbReference>
<evidence type="ECO:0000256" key="5">
    <source>
        <dbReference type="ARBA" id="ARBA00023002"/>
    </source>
</evidence>
<dbReference type="GO" id="GO:0016787">
    <property type="term" value="F:hydrolase activity"/>
    <property type="evidence" value="ECO:0007669"/>
    <property type="project" value="InterPro"/>
</dbReference>
<comment type="similarity">
    <text evidence="2">Belongs to the GMC oxidoreductase family.</text>
</comment>
<dbReference type="EMBL" id="AP019314">
    <property type="protein sequence ID" value="BBH40160.1"/>
    <property type="molecule type" value="Genomic_DNA"/>
</dbReference>